<keyword evidence="2" id="KW-1185">Reference proteome</keyword>
<reference evidence="2" key="1">
    <citation type="submission" date="2014-04" db="EMBL/GenBank/DDBJ databases">
        <title>Evolutionary Origins and Diversification of the Mycorrhizal Mutualists.</title>
        <authorList>
            <consortium name="DOE Joint Genome Institute"/>
            <consortium name="Mycorrhizal Genomics Consortium"/>
            <person name="Kohler A."/>
            <person name="Kuo A."/>
            <person name="Nagy L.G."/>
            <person name="Floudas D."/>
            <person name="Copeland A."/>
            <person name="Barry K.W."/>
            <person name="Cichocki N."/>
            <person name="Veneault-Fourrey C."/>
            <person name="LaButti K."/>
            <person name="Lindquist E.A."/>
            <person name="Lipzen A."/>
            <person name="Lundell T."/>
            <person name="Morin E."/>
            <person name="Murat C."/>
            <person name="Riley R."/>
            <person name="Ohm R."/>
            <person name="Sun H."/>
            <person name="Tunlid A."/>
            <person name="Henrissat B."/>
            <person name="Grigoriev I.V."/>
            <person name="Hibbett D.S."/>
            <person name="Martin F."/>
        </authorList>
    </citation>
    <scope>NUCLEOTIDE SEQUENCE [LARGE SCALE GENOMIC DNA]</scope>
    <source>
        <strain evidence="2">FD-334 SS-4</strain>
    </source>
</reference>
<organism evidence="1 2">
    <name type="scientific">Hypholoma sublateritium (strain FD-334 SS-4)</name>
    <dbReference type="NCBI Taxonomy" id="945553"/>
    <lineage>
        <taxon>Eukaryota</taxon>
        <taxon>Fungi</taxon>
        <taxon>Dikarya</taxon>
        <taxon>Basidiomycota</taxon>
        <taxon>Agaricomycotina</taxon>
        <taxon>Agaricomycetes</taxon>
        <taxon>Agaricomycetidae</taxon>
        <taxon>Agaricales</taxon>
        <taxon>Agaricineae</taxon>
        <taxon>Strophariaceae</taxon>
        <taxon>Hypholoma</taxon>
    </lineage>
</organism>
<proteinExistence type="predicted"/>
<dbReference type="OMA" id="SADEHYD"/>
<name>A0A0D2N512_HYPSF</name>
<dbReference type="EMBL" id="KN817688">
    <property type="protein sequence ID" value="KJA14249.1"/>
    <property type="molecule type" value="Genomic_DNA"/>
</dbReference>
<dbReference type="OrthoDB" id="2745898at2759"/>
<evidence type="ECO:0000313" key="2">
    <source>
        <dbReference type="Proteomes" id="UP000054270"/>
    </source>
</evidence>
<dbReference type="STRING" id="945553.A0A0D2N512"/>
<dbReference type="Proteomes" id="UP000054270">
    <property type="component" value="Unassembled WGS sequence"/>
</dbReference>
<evidence type="ECO:0008006" key="3">
    <source>
        <dbReference type="Google" id="ProtNLM"/>
    </source>
</evidence>
<sequence length="411" mass="46749">MRHSSVHNVNMRTIATPFDILAYITDVLGAEWDKETLRALSQTCKFMALLCRRYIFSSISLSSAGEETDLIRLLHRSPDITRRIRKLKYFVEHKSTSEHILAILEVMRRSQPPFLQSITLTSFGWADWVEVNEPTKSLLISLIQLPTVTHLDLGLVHNFPFPALSLCSGLTDISVSQVSEATPHAYRTLPRAKIPAPASLHVAGFHSAILVLMQWHPLGRRSINGPAIDFSHLEKASFEISNVNEAFQMSLLLKTVTQLRTLSIEYEEPVELCGLGASLLENAYRTLNTIRLKLTVSADEHYDNPLCGLVSELRQLSGDNVLEELKVVVLVEADDTCDTSSRDWSDLDNVLTHQDAFPMLRRVAIDLKWYSHDRDEDEVEYLLNKLTRDKFPRLVASSTVRFKFHERHDYV</sequence>
<evidence type="ECO:0000313" key="1">
    <source>
        <dbReference type="EMBL" id="KJA14249.1"/>
    </source>
</evidence>
<dbReference type="AlphaFoldDB" id="A0A0D2N512"/>
<gene>
    <name evidence="1" type="ORF">HYPSUDRAFT_49339</name>
</gene>
<accession>A0A0D2N512</accession>
<protein>
    <recommendedName>
        <fullName evidence="3">F-box domain-containing protein</fullName>
    </recommendedName>
</protein>